<gene>
    <name evidence="2" type="ORF">FRC54_04075</name>
</gene>
<dbReference type="EMBL" id="VOGC01000003">
    <property type="protein sequence ID" value="MQN01118.1"/>
    <property type="molecule type" value="Genomic_DNA"/>
</dbReference>
<dbReference type="InterPro" id="IPR050764">
    <property type="entry name" value="CbbQ/NirQ/NorQ/GpvN"/>
</dbReference>
<evidence type="ECO:0000313" key="3">
    <source>
        <dbReference type="Proteomes" id="UP000460257"/>
    </source>
</evidence>
<dbReference type="SUPFAM" id="SSF52540">
    <property type="entry name" value="P-loop containing nucleoside triphosphate hydrolases"/>
    <property type="match status" value="1"/>
</dbReference>
<keyword evidence="3" id="KW-1185">Reference proteome</keyword>
<evidence type="ECO:0000313" key="2">
    <source>
        <dbReference type="EMBL" id="MQN01118.1"/>
    </source>
</evidence>
<comment type="caution">
    <text evidence="2">The sequence shown here is derived from an EMBL/GenBank/DDBJ whole genome shotgun (WGS) entry which is preliminary data.</text>
</comment>
<evidence type="ECO:0000259" key="1">
    <source>
        <dbReference type="Pfam" id="PF07728"/>
    </source>
</evidence>
<organism evidence="2 3">
    <name type="scientific">Candidatus Weimeria bifida</name>
    <dbReference type="NCBI Taxonomy" id="2599074"/>
    <lineage>
        <taxon>Bacteria</taxon>
        <taxon>Bacillati</taxon>
        <taxon>Bacillota</taxon>
        <taxon>Clostridia</taxon>
        <taxon>Lachnospirales</taxon>
        <taxon>Lachnospiraceae</taxon>
        <taxon>Candidatus Weimeria</taxon>
    </lineage>
</organism>
<sequence length="307" mass="34364">MKDIIEFLKKEGVSDRILKDVVNFRNYYKVDPDLSDRIPEPQYNYYGTQVWEQALSTLAAGQNLLLVGPKATGKNVLAEGLALAFSRPQWDISLYINTDAASLIGTDTFKDGEVSLRKGPILQCAENGGFGVLDEVNMAKNESLAVLHATLDFRRVIDVPGYERIHLNEATRFIGTMNYGYAGTRELNEALASRFMIIQMPVIAEDNLKKLISANYPDLKDDFVTQFAELFSEIRKKCEGGEISSKALDLRGLMSSIGMIDKGLGVNDALKLGVVNKCFDEYERQLVNDIVTVRFPKTLDRESIFKN</sequence>
<reference evidence="2" key="1">
    <citation type="journal article" date="2020" name="Appl. Environ. Microbiol.">
        <title>Medium-Chain Fatty Acid Synthesis by 'Candidatus Weimeria bifida' gen. nov., sp. nov., and 'Candidatus Pseudoramibacter fermentans' sp. nov.</title>
        <authorList>
            <person name="Scarborough M.J."/>
            <person name="Myers K.S."/>
            <person name="Donohue T.J."/>
            <person name="Noguera D.R."/>
        </authorList>
    </citation>
    <scope>NUCLEOTIDE SEQUENCE</scope>
    <source>
        <strain evidence="2">LCO1.1</strain>
    </source>
</reference>
<dbReference type="GO" id="GO:0005524">
    <property type="term" value="F:ATP binding"/>
    <property type="evidence" value="ECO:0007669"/>
    <property type="project" value="InterPro"/>
</dbReference>
<protein>
    <submittedName>
        <fullName evidence="2">MoxR family ATPase</fullName>
    </submittedName>
</protein>
<dbReference type="PANTHER" id="PTHR42759">
    <property type="entry name" value="MOXR FAMILY PROTEIN"/>
    <property type="match status" value="1"/>
</dbReference>
<dbReference type="Proteomes" id="UP000460257">
    <property type="component" value="Unassembled WGS sequence"/>
</dbReference>
<name>A0A6N7IZE7_9FIRM</name>
<dbReference type="GO" id="GO:0016887">
    <property type="term" value="F:ATP hydrolysis activity"/>
    <property type="evidence" value="ECO:0007669"/>
    <property type="project" value="InterPro"/>
</dbReference>
<dbReference type="InterPro" id="IPR027417">
    <property type="entry name" value="P-loop_NTPase"/>
</dbReference>
<accession>A0A6N7IZE7</accession>
<dbReference type="PANTHER" id="PTHR42759:SF1">
    <property type="entry name" value="MAGNESIUM-CHELATASE SUBUNIT CHLD"/>
    <property type="match status" value="1"/>
</dbReference>
<dbReference type="InterPro" id="IPR011704">
    <property type="entry name" value="ATPase_dyneun-rel_AAA"/>
</dbReference>
<dbReference type="AlphaFoldDB" id="A0A6N7IZE7"/>
<feature type="domain" description="ATPase dynein-related AAA" evidence="1">
    <location>
        <begin position="63"/>
        <end position="195"/>
    </location>
</feature>
<dbReference type="Gene3D" id="3.40.50.300">
    <property type="entry name" value="P-loop containing nucleotide triphosphate hydrolases"/>
    <property type="match status" value="1"/>
</dbReference>
<dbReference type="Pfam" id="PF07728">
    <property type="entry name" value="AAA_5"/>
    <property type="match status" value="1"/>
</dbReference>
<proteinExistence type="predicted"/>